<dbReference type="SUPFAM" id="SSF53756">
    <property type="entry name" value="UDP-Glycosyltransferase/glycogen phosphorylase"/>
    <property type="match status" value="1"/>
</dbReference>
<dbReference type="InterPro" id="IPR050271">
    <property type="entry name" value="UDP-glycosyltransferase"/>
</dbReference>
<feature type="signal peptide" evidence="11">
    <location>
        <begin position="1"/>
        <end position="27"/>
    </location>
</feature>
<dbReference type="Pfam" id="PF00201">
    <property type="entry name" value="UDPGT"/>
    <property type="match status" value="2"/>
</dbReference>
<evidence type="ECO:0000313" key="13">
    <source>
        <dbReference type="Proteomes" id="UP000287033"/>
    </source>
</evidence>
<keyword evidence="10" id="KW-0472">Membrane</keyword>
<evidence type="ECO:0000256" key="11">
    <source>
        <dbReference type="SAM" id="SignalP"/>
    </source>
</evidence>
<evidence type="ECO:0000313" key="12">
    <source>
        <dbReference type="EMBL" id="GCC35151.1"/>
    </source>
</evidence>
<keyword evidence="4" id="KW-0328">Glycosyltransferase</keyword>
<sequence>MALTSGSLCVLGSLLFLSTFQWRLTEGGELLVVPVDGSHWLNLKTLMDELGRRGHNVVVVIPEINLKMGPSPHYTTRVFPVPYSKDELYSLKPDVCTNMSLIERLRTGFEKTSSLRQLLMKTCESLLYNKELMQELVERKFDALLTDPFVPCGAIIAEYLSLPTINLLRGLPCGLDSLATQCPRPLSYVPRIFTRNTDRMTFLQRTKNVLEFEEFVNSSGEHGIVIFSFGSMVSEVPREIANRIAAALGRIPQKVLWRYTGDPPETLAPNTKLLEWLPQNDLLGHPKARAFLTHGGMNGLYEAICSGVPSVMIPLFGDQGYNVVQMVNRGAGVELDIEQMSSDDLVNALNMVINDTRYREAMMTLSSLHKDHSLHPLDLSVHWVEFVMRHKGAGHLRPAAHELNWIQYHSLDVIGVLLVTVLLSVWMLAKCCWYCCRRCFCGTRSQRKRKPD</sequence>
<organism evidence="12 13">
    <name type="scientific">Chiloscyllium punctatum</name>
    <name type="common">Brownbanded bambooshark</name>
    <name type="synonym">Hemiscyllium punctatum</name>
    <dbReference type="NCBI Taxonomy" id="137246"/>
    <lineage>
        <taxon>Eukaryota</taxon>
        <taxon>Metazoa</taxon>
        <taxon>Chordata</taxon>
        <taxon>Craniata</taxon>
        <taxon>Vertebrata</taxon>
        <taxon>Chondrichthyes</taxon>
        <taxon>Elasmobranchii</taxon>
        <taxon>Galeomorphii</taxon>
        <taxon>Galeoidea</taxon>
        <taxon>Orectolobiformes</taxon>
        <taxon>Hemiscylliidae</taxon>
        <taxon>Chiloscyllium</taxon>
    </lineage>
</organism>
<dbReference type="OMA" id="VALTFKC"/>
<reference evidence="12 13" key="1">
    <citation type="journal article" date="2018" name="Nat. Ecol. Evol.">
        <title>Shark genomes provide insights into elasmobranch evolution and the origin of vertebrates.</title>
        <authorList>
            <person name="Hara Y"/>
            <person name="Yamaguchi K"/>
            <person name="Onimaru K"/>
            <person name="Kadota M"/>
            <person name="Koyanagi M"/>
            <person name="Keeley SD"/>
            <person name="Tatsumi K"/>
            <person name="Tanaka K"/>
            <person name="Motone F"/>
            <person name="Kageyama Y"/>
            <person name="Nozu R"/>
            <person name="Adachi N"/>
            <person name="Nishimura O"/>
            <person name="Nakagawa R"/>
            <person name="Tanegashima C"/>
            <person name="Kiyatake I"/>
            <person name="Matsumoto R"/>
            <person name="Murakumo K"/>
            <person name="Nishida K"/>
            <person name="Terakita A"/>
            <person name="Kuratani S"/>
            <person name="Sato K"/>
            <person name="Hyodo S Kuraku.S."/>
        </authorList>
    </citation>
    <scope>NUCLEOTIDE SEQUENCE [LARGE SCALE GENOMIC DNA]</scope>
</reference>
<keyword evidence="8 10" id="KW-1133">Transmembrane helix</keyword>
<dbReference type="GO" id="GO:0015020">
    <property type="term" value="F:glucuronosyltransferase activity"/>
    <property type="evidence" value="ECO:0007669"/>
    <property type="project" value="UniProtKB-EC"/>
</dbReference>
<dbReference type="FunFam" id="3.40.50.2000:FF:000066">
    <property type="entry name" value="UDP-glucuronosyltransferase 1-1"/>
    <property type="match status" value="1"/>
</dbReference>
<dbReference type="FunFam" id="3.40.50.2000:FF:000134">
    <property type="entry name" value="UDP-glucuronosyltransferase 2A2 isoform X1"/>
    <property type="match status" value="1"/>
</dbReference>
<dbReference type="Proteomes" id="UP000287033">
    <property type="component" value="Unassembled WGS sequence"/>
</dbReference>
<evidence type="ECO:0000256" key="3">
    <source>
        <dbReference type="ARBA" id="ARBA00012544"/>
    </source>
</evidence>
<accession>A0A401SXN8</accession>
<evidence type="ECO:0000256" key="10">
    <source>
        <dbReference type="SAM" id="Phobius"/>
    </source>
</evidence>
<proteinExistence type="inferred from homology"/>
<dbReference type="EMBL" id="BEZZ01000669">
    <property type="protein sequence ID" value="GCC35151.1"/>
    <property type="molecule type" value="Genomic_DNA"/>
</dbReference>
<gene>
    <name evidence="12" type="ORF">chiPu_0013633</name>
</gene>
<evidence type="ECO:0000256" key="9">
    <source>
        <dbReference type="ARBA" id="ARBA00023180"/>
    </source>
</evidence>
<keyword evidence="6 10" id="KW-0812">Transmembrane</keyword>
<comment type="subcellular location">
    <subcellularLocation>
        <location evidence="1">Membrane</location>
        <topology evidence="1">Single-pass membrane protein</topology>
    </subcellularLocation>
</comment>
<comment type="similarity">
    <text evidence="2">Belongs to the UDP-glycosyltransferase family.</text>
</comment>
<evidence type="ECO:0000256" key="2">
    <source>
        <dbReference type="ARBA" id="ARBA00009995"/>
    </source>
</evidence>
<dbReference type="PANTHER" id="PTHR48043:SF161">
    <property type="entry name" value="UDP GLUCURONOSYLTRANSFERASE FAMILY 1 MEMBER A1"/>
    <property type="match status" value="1"/>
</dbReference>
<dbReference type="EC" id="2.4.1.17" evidence="3"/>
<feature type="chain" id="PRO_5019289109" description="glucuronosyltransferase" evidence="11">
    <location>
        <begin position="28"/>
        <end position="452"/>
    </location>
</feature>
<dbReference type="InterPro" id="IPR002213">
    <property type="entry name" value="UDP_glucos_trans"/>
</dbReference>
<keyword evidence="7 11" id="KW-0732">Signal</keyword>
<evidence type="ECO:0000256" key="7">
    <source>
        <dbReference type="ARBA" id="ARBA00022729"/>
    </source>
</evidence>
<evidence type="ECO:0000256" key="4">
    <source>
        <dbReference type="ARBA" id="ARBA00022676"/>
    </source>
</evidence>
<dbReference type="AlphaFoldDB" id="A0A401SXN8"/>
<dbReference type="PANTHER" id="PTHR48043">
    <property type="entry name" value="EG:EG0003.4 PROTEIN-RELATED"/>
    <property type="match status" value="1"/>
</dbReference>
<evidence type="ECO:0000256" key="5">
    <source>
        <dbReference type="ARBA" id="ARBA00022679"/>
    </source>
</evidence>
<dbReference type="STRING" id="137246.A0A401SXN8"/>
<evidence type="ECO:0000256" key="1">
    <source>
        <dbReference type="ARBA" id="ARBA00004167"/>
    </source>
</evidence>
<evidence type="ECO:0000256" key="6">
    <source>
        <dbReference type="ARBA" id="ARBA00022692"/>
    </source>
</evidence>
<keyword evidence="9" id="KW-0325">Glycoprotein</keyword>
<dbReference type="GO" id="GO:0016020">
    <property type="term" value="C:membrane"/>
    <property type="evidence" value="ECO:0007669"/>
    <property type="project" value="UniProtKB-SubCell"/>
</dbReference>
<keyword evidence="5" id="KW-0808">Transferase</keyword>
<name>A0A401SXN8_CHIPU</name>
<keyword evidence="13" id="KW-1185">Reference proteome</keyword>
<evidence type="ECO:0000256" key="8">
    <source>
        <dbReference type="ARBA" id="ARBA00022989"/>
    </source>
</evidence>
<protein>
    <recommendedName>
        <fullName evidence="3">glucuronosyltransferase</fullName>
        <ecNumber evidence="3">2.4.1.17</ecNumber>
    </recommendedName>
</protein>
<dbReference type="OrthoDB" id="5835829at2759"/>
<dbReference type="Gene3D" id="3.40.50.2000">
    <property type="entry name" value="Glycogen Phosphorylase B"/>
    <property type="match status" value="2"/>
</dbReference>
<comment type="caution">
    <text evidence="12">The sequence shown here is derived from an EMBL/GenBank/DDBJ whole genome shotgun (WGS) entry which is preliminary data.</text>
</comment>
<feature type="transmembrane region" description="Helical" evidence="10">
    <location>
        <begin position="413"/>
        <end position="436"/>
    </location>
</feature>
<dbReference type="CDD" id="cd03784">
    <property type="entry name" value="GT1_Gtf-like"/>
    <property type="match status" value="1"/>
</dbReference>